<dbReference type="NCBIfam" id="TIGR00277">
    <property type="entry name" value="HDIG"/>
    <property type="match status" value="1"/>
</dbReference>
<dbReference type="EC" id="3.1.4.-" evidence="2"/>
<evidence type="ECO:0000313" key="2">
    <source>
        <dbReference type="EMBL" id="WXB94213.1"/>
    </source>
</evidence>
<evidence type="ECO:0000313" key="3">
    <source>
        <dbReference type="Proteomes" id="UP001387364"/>
    </source>
</evidence>
<dbReference type="Proteomes" id="UP001387364">
    <property type="component" value="Chromosome"/>
</dbReference>
<dbReference type="SMART" id="SM00471">
    <property type="entry name" value="HDc"/>
    <property type="match status" value="1"/>
</dbReference>
<dbReference type="PANTHER" id="PTHR43155:SF2">
    <property type="entry name" value="CYCLIC DI-GMP PHOSPHODIESTERASE PA4108"/>
    <property type="match status" value="1"/>
</dbReference>
<reference evidence="2 3" key="1">
    <citation type="submission" date="2024-02" db="EMBL/GenBank/DDBJ databases">
        <title>Seven novel Bacillus-like species.</title>
        <authorList>
            <person name="Liu G."/>
        </authorList>
    </citation>
    <scope>NUCLEOTIDE SEQUENCE [LARGE SCALE GENOMIC DNA]</scope>
    <source>
        <strain evidence="2 3">FJAT-52991</strain>
    </source>
</reference>
<dbReference type="RefSeq" id="WP_338753855.1">
    <property type="nucleotide sequence ID" value="NZ_CP147404.1"/>
</dbReference>
<dbReference type="InterPro" id="IPR037522">
    <property type="entry name" value="HD_GYP_dom"/>
</dbReference>
<sequence length="367" mass="41900">MRLVAVSTLKEHVKLAKPVYNEAGQILIGHGIPLTKQMIFRLQQLGITFVYMEDQRTEDIVFRPAVTERTRQEALSIMKQSFEEVVNTKNLNTKFSFDKMERQFKSIIREMLDQIKEHKEAVSLLSDVCAHDNYILAHSLNVMIYTLALSLKLQLKPRQLEEIGLGAMLHDIGKILIPQPILMKPSRLTNEEYEEIKKHAEYGFNILRKEHSIPLTAAHCAYQHHERINGTGYPRGLTGDQIHLYGKILGVTDVYDAVTSNRIYRQAMLPSEGLEILYAGAGTEFDAEMVEAFRKSIVVYPNGLTVHLHDNRKGVVLRQTPHVSDRPVLLILEEENCELDEPYELDLSKELTVIISETDTTLLGKKK</sequence>
<dbReference type="InterPro" id="IPR006675">
    <property type="entry name" value="HDIG_dom"/>
</dbReference>
<dbReference type="PANTHER" id="PTHR43155">
    <property type="entry name" value="CYCLIC DI-GMP PHOSPHODIESTERASE PA4108-RELATED"/>
    <property type="match status" value="1"/>
</dbReference>
<gene>
    <name evidence="2" type="ORF">WDJ61_06180</name>
</gene>
<dbReference type="CDD" id="cd00077">
    <property type="entry name" value="HDc"/>
    <property type="match status" value="1"/>
</dbReference>
<protein>
    <submittedName>
        <fullName evidence="2">HD-GYP domain-containing protein</fullName>
        <ecNumber evidence="2">3.1.4.-</ecNumber>
    </submittedName>
</protein>
<dbReference type="EMBL" id="CP147404">
    <property type="protein sequence ID" value="WXB94213.1"/>
    <property type="molecule type" value="Genomic_DNA"/>
</dbReference>
<dbReference type="SUPFAM" id="SSF109604">
    <property type="entry name" value="HD-domain/PDEase-like"/>
    <property type="match status" value="1"/>
</dbReference>
<organism evidence="2 3">
    <name type="scientific">Bacillus kandeliae</name>
    <dbReference type="NCBI Taxonomy" id="3129297"/>
    <lineage>
        <taxon>Bacteria</taxon>
        <taxon>Bacillati</taxon>
        <taxon>Bacillota</taxon>
        <taxon>Bacilli</taxon>
        <taxon>Bacillales</taxon>
        <taxon>Bacillaceae</taxon>
        <taxon>Bacillus</taxon>
    </lineage>
</organism>
<accession>A0ABZ2N8Z8</accession>
<name>A0ABZ2N8Z8_9BACI</name>
<dbReference type="PROSITE" id="PS51832">
    <property type="entry name" value="HD_GYP"/>
    <property type="match status" value="1"/>
</dbReference>
<proteinExistence type="predicted"/>
<feature type="domain" description="HD-GYP" evidence="1">
    <location>
        <begin position="113"/>
        <end position="309"/>
    </location>
</feature>
<dbReference type="InterPro" id="IPR003607">
    <property type="entry name" value="HD/PDEase_dom"/>
</dbReference>
<dbReference type="Pfam" id="PF13487">
    <property type="entry name" value="HD_5"/>
    <property type="match status" value="1"/>
</dbReference>
<evidence type="ECO:0000259" key="1">
    <source>
        <dbReference type="PROSITE" id="PS51832"/>
    </source>
</evidence>
<dbReference type="Gene3D" id="1.10.3210.10">
    <property type="entry name" value="Hypothetical protein af1432"/>
    <property type="match status" value="1"/>
</dbReference>
<dbReference type="GO" id="GO:0016787">
    <property type="term" value="F:hydrolase activity"/>
    <property type="evidence" value="ECO:0007669"/>
    <property type="project" value="UniProtKB-KW"/>
</dbReference>
<keyword evidence="3" id="KW-1185">Reference proteome</keyword>
<keyword evidence="2" id="KW-0378">Hydrolase</keyword>